<dbReference type="InterPro" id="IPR029057">
    <property type="entry name" value="PRTase-like"/>
</dbReference>
<evidence type="ECO:0000256" key="11">
    <source>
        <dbReference type="PIRSR" id="PIRSR000485-3"/>
    </source>
</evidence>
<dbReference type="Pfam" id="PF13537">
    <property type="entry name" value="GATase_7"/>
    <property type="match status" value="1"/>
</dbReference>
<dbReference type="InterPro" id="IPR005854">
    <property type="entry name" value="PurF"/>
</dbReference>
<dbReference type="AlphaFoldDB" id="Q6L198"/>
<comment type="cofactor">
    <cofactor evidence="7 10">
        <name>Mg(2+)</name>
        <dbReference type="ChEBI" id="CHEBI:18420"/>
    </cofactor>
    <text evidence="7 10">Binds 1 Mg(2+) ion per subunit.</text>
</comment>
<protein>
    <recommendedName>
        <fullName evidence="7">Amidophosphoribosyltransferase</fullName>
        <shortName evidence="7">ATase</shortName>
        <ecNumber evidence="7">2.4.2.14</ecNumber>
    </recommendedName>
    <alternativeName>
        <fullName evidence="7">Glutamine phosphoribosylpyrophosphate amidotransferase</fullName>
        <shortName evidence="7">GPATase</shortName>
    </alternativeName>
</protein>
<feature type="binding site" evidence="7 11">
    <location>
        <position position="445"/>
    </location>
    <ligand>
        <name>[4Fe-4S] cluster</name>
        <dbReference type="ChEBI" id="CHEBI:49883"/>
    </ligand>
</feature>
<dbReference type="GO" id="GO:0006189">
    <property type="term" value="P:'de novo' IMP biosynthetic process"/>
    <property type="evidence" value="ECO:0007669"/>
    <property type="project" value="UniProtKB-UniRule"/>
</dbReference>
<comment type="function">
    <text evidence="7">Catalyzes the formation of phosphoribosylamine from phosphoribosylpyrophosphate (PRPP) and glutamine.</text>
</comment>
<dbReference type="HAMAP" id="MF_01931">
    <property type="entry name" value="PurF"/>
    <property type="match status" value="1"/>
</dbReference>
<keyword evidence="5 7" id="KW-0658">Purine biosynthesis</keyword>
<dbReference type="PaxDb" id="263820-PTO0669"/>
<feature type="binding site" evidence="7 11">
    <location>
        <position position="250"/>
    </location>
    <ligand>
        <name>[4Fe-4S] cluster</name>
        <dbReference type="ChEBI" id="CHEBI:49883"/>
    </ligand>
</feature>
<dbReference type="InParanoid" id="Q6L198"/>
<feature type="binding site" evidence="7 10">
    <location>
        <position position="297"/>
    </location>
    <ligand>
        <name>Mg(2+)</name>
        <dbReference type="ChEBI" id="CHEBI:18420"/>
    </ligand>
</feature>
<dbReference type="PROSITE" id="PS51278">
    <property type="entry name" value="GATASE_TYPE_2"/>
    <property type="match status" value="1"/>
</dbReference>
<dbReference type="InterPro" id="IPR029055">
    <property type="entry name" value="Ntn_hydrolases_N"/>
</dbReference>
<sequence length="460" mass="50377">MDSQPQESDITTGQKVNEDCAVIGFSGGGVYSSIIAGLRSLQHRGQESSGIITYDGKIHVKKGMGLVSEVFKNADPMPGIVGIGHNRYSTSGSKGIENAGPFVISCSLGYIGITHNGEITNEHELREELKHDGYIFTSSSDTEVMLIEFVKEISRYGINEGIKRGMERLKGAYAAVLMINDRLYAIRDKFGFRPLVLGRTFNGYIIASETCAIDALSGETIKNVEPGEVIEVFNNSYKTIFKLDGDVSHCMFEYVYFARPDSIIDNIEVFQARVRMGMRLAVESPVDADVVVPVPDSGRAQALGFSKATGIPYSEGLIKNRYSERTFIMPDQKSRLAAIKIKLNAIKSEISNKRIVLVDDSIVRGNTMKYIVKIVRDAGASEVHVRISSPPITAPCFYGVDMKTKNEFIAANKTIESIKNEIGADSLAYLSIDGLKQAIGIKSICISCLTGIYPEYVPLS</sequence>
<feature type="binding site" evidence="7 11">
    <location>
        <position position="396"/>
    </location>
    <ligand>
        <name>[4Fe-4S] cluster</name>
        <dbReference type="ChEBI" id="CHEBI:49883"/>
    </ligand>
</feature>
<evidence type="ECO:0000256" key="4">
    <source>
        <dbReference type="ARBA" id="ARBA00022679"/>
    </source>
</evidence>
<feature type="binding site" evidence="7 10">
    <location>
        <position position="360"/>
    </location>
    <ligand>
        <name>Mg(2+)</name>
        <dbReference type="ChEBI" id="CHEBI:18420"/>
    </ligand>
</feature>
<dbReference type="Gene3D" id="3.60.20.10">
    <property type="entry name" value="Glutamine Phosphoribosylpyrophosphate, subunit 1, domain 1"/>
    <property type="match status" value="1"/>
</dbReference>
<keyword evidence="4 7" id="KW-0808">Transferase</keyword>
<evidence type="ECO:0000313" key="13">
    <source>
        <dbReference type="EMBL" id="AAT43254.1"/>
    </source>
</evidence>
<dbReference type="InterPro" id="IPR017932">
    <property type="entry name" value="GATase_2_dom"/>
</dbReference>
<dbReference type="RefSeq" id="WP_011177470.1">
    <property type="nucleotide sequence ID" value="NC_005877.1"/>
</dbReference>
<evidence type="ECO:0000256" key="9">
    <source>
        <dbReference type="PIRSR" id="PIRSR000485-1"/>
    </source>
</evidence>
<dbReference type="PANTHER" id="PTHR11907">
    <property type="entry name" value="AMIDOPHOSPHORIBOSYLTRANSFERASE"/>
    <property type="match status" value="1"/>
</dbReference>
<feature type="binding site" evidence="7 11">
    <location>
        <position position="448"/>
    </location>
    <ligand>
        <name>[4Fe-4S] cluster</name>
        <dbReference type="ChEBI" id="CHEBI:49883"/>
    </ligand>
</feature>
<keyword evidence="7" id="KW-0004">4Fe-4S</keyword>
<keyword evidence="6 7" id="KW-0315">Glutamine amidotransferase</keyword>
<dbReference type="HOGENOM" id="CLU_022389_3_1_2"/>
<dbReference type="EMBL" id="AE017261">
    <property type="protein sequence ID" value="AAT43254.1"/>
    <property type="molecule type" value="Genomic_DNA"/>
</dbReference>
<keyword evidence="7 10" id="KW-0460">Magnesium</keyword>
<dbReference type="GO" id="GO:0051539">
    <property type="term" value="F:4 iron, 4 sulfur cluster binding"/>
    <property type="evidence" value="ECO:0007669"/>
    <property type="project" value="UniProtKB-KW"/>
</dbReference>
<dbReference type="PIRSF" id="PIRSF000485">
    <property type="entry name" value="Amd_phspho_trans"/>
    <property type="match status" value="1"/>
</dbReference>
<dbReference type="STRING" id="263820.PTO0669"/>
<dbReference type="KEGG" id="pto:PTO0669"/>
<feature type="domain" description="Glutamine amidotransferase type-2" evidence="12">
    <location>
        <begin position="20"/>
        <end position="235"/>
    </location>
</feature>
<dbReference type="SUPFAM" id="SSF56235">
    <property type="entry name" value="N-terminal nucleophile aminohydrolases (Ntn hydrolases)"/>
    <property type="match status" value="1"/>
</dbReference>
<comment type="catalytic activity">
    <reaction evidence="7 8">
        <text>5-phospho-beta-D-ribosylamine + L-glutamate + diphosphate = 5-phospho-alpha-D-ribose 1-diphosphate + L-glutamine + H2O</text>
        <dbReference type="Rhea" id="RHEA:14905"/>
        <dbReference type="ChEBI" id="CHEBI:15377"/>
        <dbReference type="ChEBI" id="CHEBI:29985"/>
        <dbReference type="ChEBI" id="CHEBI:33019"/>
        <dbReference type="ChEBI" id="CHEBI:58017"/>
        <dbReference type="ChEBI" id="CHEBI:58359"/>
        <dbReference type="ChEBI" id="CHEBI:58681"/>
        <dbReference type="EC" id="2.4.2.14"/>
    </reaction>
</comment>
<dbReference type="PATRIC" id="fig|263820.9.peg.702"/>
<comment type="cofactor">
    <cofactor evidence="7 11">
        <name>[4Fe-4S] cluster</name>
        <dbReference type="ChEBI" id="CHEBI:49883"/>
    </cofactor>
    <text evidence="7 11">Binds 1 [4Fe-4S] cluster per subunit.</text>
</comment>
<evidence type="ECO:0000256" key="10">
    <source>
        <dbReference type="PIRSR" id="PIRSR000485-2"/>
    </source>
</evidence>
<dbReference type="UniPathway" id="UPA00074">
    <property type="reaction ID" value="UER00124"/>
</dbReference>
<dbReference type="Gene3D" id="3.40.50.2020">
    <property type="match status" value="1"/>
</dbReference>
<dbReference type="CDD" id="cd06223">
    <property type="entry name" value="PRTases_typeI"/>
    <property type="match status" value="1"/>
</dbReference>
<gene>
    <name evidence="7" type="primary">purF</name>
    <name evidence="13" type="ordered locus">PTO0669</name>
</gene>
<dbReference type="Proteomes" id="UP000000438">
    <property type="component" value="Chromosome"/>
</dbReference>
<dbReference type="GeneID" id="2844160"/>
<accession>Q6L198</accession>
<comment type="pathway">
    <text evidence="1 7 8">Purine metabolism; IMP biosynthesis via de novo pathway; N(1)-(5-phospho-D-ribosyl)glycinamide from 5-phospho-alpha-D-ribose 1-diphosphate: step 1/2.</text>
</comment>
<dbReference type="InterPro" id="IPR035584">
    <property type="entry name" value="PurF_N"/>
</dbReference>
<proteinExistence type="inferred from homology"/>
<dbReference type="InterPro" id="IPR000836">
    <property type="entry name" value="PRTase_dom"/>
</dbReference>
<dbReference type="eggNOG" id="arCOG00093">
    <property type="taxonomic scope" value="Archaea"/>
</dbReference>
<reference evidence="13 14" key="1">
    <citation type="journal article" date="2004" name="Proc. Natl. Acad. Sci. U.S.A.">
        <title>Genome sequence of Picrophilus torridus and its implications for life around pH 0.</title>
        <authorList>
            <person name="Futterer O."/>
            <person name="Angelov A."/>
            <person name="Liesegang H."/>
            <person name="Gottschalk G."/>
            <person name="Schleper C."/>
            <person name="Schepers B."/>
            <person name="Dock C."/>
            <person name="Antranikian G."/>
            <person name="Liebl W."/>
        </authorList>
    </citation>
    <scope>NUCLEOTIDE SEQUENCE [LARGE SCALE GENOMIC DNA]</scope>
    <source>
        <strain evidence="14">ATCC 700027 / DSM 9790 / JCM 10055 / NBRC 100828</strain>
    </source>
</reference>
<keyword evidence="7 10" id="KW-0479">Metal-binding</keyword>
<evidence type="ECO:0000256" key="8">
    <source>
        <dbReference type="PIRNR" id="PIRNR000485"/>
    </source>
</evidence>
<evidence type="ECO:0000259" key="12">
    <source>
        <dbReference type="PROSITE" id="PS51278"/>
    </source>
</evidence>
<dbReference type="GO" id="GO:0000287">
    <property type="term" value="F:magnesium ion binding"/>
    <property type="evidence" value="ECO:0007669"/>
    <property type="project" value="UniProtKB-UniRule"/>
</dbReference>
<dbReference type="GO" id="GO:0009113">
    <property type="term" value="P:purine nucleobase biosynthetic process"/>
    <property type="evidence" value="ECO:0007669"/>
    <property type="project" value="UniProtKB-UniRule"/>
</dbReference>
<keyword evidence="7 11" id="KW-0408">Iron</keyword>
<dbReference type="GO" id="GO:0004044">
    <property type="term" value="F:amidophosphoribosyltransferase activity"/>
    <property type="evidence" value="ECO:0007669"/>
    <property type="project" value="UniProtKB-UniRule"/>
</dbReference>
<dbReference type="NCBIfam" id="TIGR01134">
    <property type="entry name" value="purF"/>
    <property type="match status" value="1"/>
</dbReference>
<name>Q6L198_PICTO</name>
<organism evidence="13 14">
    <name type="scientific">Picrophilus torridus (strain ATCC 700027 / DSM 9790 / JCM 10055 / NBRC 100828 / KAW 2/3)</name>
    <dbReference type="NCBI Taxonomy" id="1122961"/>
    <lineage>
        <taxon>Archaea</taxon>
        <taxon>Methanobacteriati</taxon>
        <taxon>Thermoplasmatota</taxon>
        <taxon>Thermoplasmata</taxon>
        <taxon>Thermoplasmatales</taxon>
        <taxon>Picrophilaceae</taxon>
        <taxon>Picrophilus</taxon>
    </lineage>
</organism>
<dbReference type="MEROPS" id="C44.001"/>
<evidence type="ECO:0000313" key="14">
    <source>
        <dbReference type="Proteomes" id="UP000000438"/>
    </source>
</evidence>
<evidence type="ECO:0000256" key="3">
    <source>
        <dbReference type="ARBA" id="ARBA00022676"/>
    </source>
</evidence>
<feature type="active site" description="Nucleophile" evidence="7 9">
    <location>
        <position position="20"/>
    </location>
</feature>
<dbReference type="OrthoDB" id="5976at2157"/>
<comment type="similarity">
    <text evidence="2 7 8">In the C-terminal section; belongs to the purine/pyrimidine phosphoribosyltransferase family.</text>
</comment>
<evidence type="ECO:0000256" key="5">
    <source>
        <dbReference type="ARBA" id="ARBA00022755"/>
    </source>
</evidence>
<dbReference type="CDD" id="cd00715">
    <property type="entry name" value="GPATase_N"/>
    <property type="match status" value="1"/>
</dbReference>
<evidence type="ECO:0000256" key="7">
    <source>
        <dbReference type="HAMAP-Rule" id="MF_01931"/>
    </source>
</evidence>
<dbReference type="FunCoup" id="Q6L198">
    <property type="interactions" value="112"/>
</dbReference>
<dbReference type="EC" id="2.4.2.14" evidence="7"/>
<evidence type="ECO:0000256" key="6">
    <source>
        <dbReference type="ARBA" id="ARBA00022962"/>
    </source>
</evidence>
<keyword evidence="3 7" id="KW-0328">Glycosyltransferase</keyword>
<keyword evidence="7 11" id="KW-0411">Iron-sulfur</keyword>
<evidence type="ECO:0000256" key="1">
    <source>
        <dbReference type="ARBA" id="ARBA00005209"/>
    </source>
</evidence>
<dbReference type="Pfam" id="PF00156">
    <property type="entry name" value="Pribosyltran"/>
    <property type="match status" value="1"/>
</dbReference>
<evidence type="ECO:0000256" key="2">
    <source>
        <dbReference type="ARBA" id="ARBA00010138"/>
    </source>
</evidence>
<feature type="binding site" evidence="7 10">
    <location>
        <position position="359"/>
    </location>
    <ligand>
        <name>Mg(2+)</name>
        <dbReference type="ChEBI" id="CHEBI:18420"/>
    </ligand>
</feature>
<dbReference type="SUPFAM" id="SSF53271">
    <property type="entry name" value="PRTase-like"/>
    <property type="match status" value="1"/>
</dbReference>